<organism evidence="3 4">
    <name type="scientific">Orbilia brochopaga</name>
    <dbReference type="NCBI Taxonomy" id="3140254"/>
    <lineage>
        <taxon>Eukaryota</taxon>
        <taxon>Fungi</taxon>
        <taxon>Dikarya</taxon>
        <taxon>Ascomycota</taxon>
        <taxon>Pezizomycotina</taxon>
        <taxon>Orbiliomycetes</taxon>
        <taxon>Orbiliales</taxon>
        <taxon>Orbiliaceae</taxon>
        <taxon>Orbilia</taxon>
    </lineage>
</organism>
<reference evidence="3 4" key="1">
    <citation type="submission" date="2019-10" db="EMBL/GenBank/DDBJ databases">
        <authorList>
            <person name="Palmer J.M."/>
        </authorList>
    </citation>
    <scope>NUCLEOTIDE SEQUENCE [LARGE SCALE GENOMIC DNA]</scope>
    <source>
        <strain evidence="3 4">TWF696</strain>
    </source>
</reference>
<dbReference type="Proteomes" id="UP001375240">
    <property type="component" value="Unassembled WGS sequence"/>
</dbReference>
<feature type="compositionally biased region" description="Gly residues" evidence="1">
    <location>
        <begin position="574"/>
        <end position="595"/>
    </location>
</feature>
<dbReference type="CDD" id="cd14279">
    <property type="entry name" value="CUE"/>
    <property type="match status" value="1"/>
</dbReference>
<feature type="region of interest" description="Disordered" evidence="1">
    <location>
        <begin position="548"/>
        <end position="654"/>
    </location>
</feature>
<protein>
    <recommendedName>
        <fullName evidence="2">CUE domain-containing protein</fullName>
    </recommendedName>
</protein>
<dbReference type="GO" id="GO:0043130">
    <property type="term" value="F:ubiquitin binding"/>
    <property type="evidence" value="ECO:0007669"/>
    <property type="project" value="InterPro"/>
</dbReference>
<dbReference type="InterPro" id="IPR003892">
    <property type="entry name" value="CUE"/>
</dbReference>
<feature type="compositionally biased region" description="Acidic residues" evidence="1">
    <location>
        <begin position="439"/>
        <end position="452"/>
    </location>
</feature>
<feature type="compositionally biased region" description="Basic and acidic residues" evidence="1">
    <location>
        <begin position="599"/>
        <end position="611"/>
    </location>
</feature>
<dbReference type="Gene3D" id="1.10.8.10">
    <property type="entry name" value="DNA helicase RuvA subunit, C-terminal domain"/>
    <property type="match status" value="1"/>
</dbReference>
<dbReference type="SUPFAM" id="SSF46934">
    <property type="entry name" value="UBA-like"/>
    <property type="match status" value="1"/>
</dbReference>
<name>A0AAV9V2T1_9PEZI</name>
<evidence type="ECO:0000313" key="3">
    <source>
        <dbReference type="EMBL" id="KAK6352798.1"/>
    </source>
</evidence>
<feature type="region of interest" description="Disordered" evidence="1">
    <location>
        <begin position="439"/>
        <end position="460"/>
    </location>
</feature>
<proteinExistence type="predicted"/>
<dbReference type="EMBL" id="JAVHNQ010000003">
    <property type="protein sequence ID" value="KAK6352798.1"/>
    <property type="molecule type" value="Genomic_DNA"/>
</dbReference>
<evidence type="ECO:0000259" key="2">
    <source>
        <dbReference type="PROSITE" id="PS51140"/>
    </source>
</evidence>
<evidence type="ECO:0000256" key="1">
    <source>
        <dbReference type="SAM" id="MobiDB-lite"/>
    </source>
</evidence>
<dbReference type="AlphaFoldDB" id="A0AAV9V2T1"/>
<gene>
    <name evidence="3" type="ORF">TWF696_004801</name>
</gene>
<feature type="domain" description="CUE" evidence="2">
    <location>
        <begin position="331"/>
        <end position="374"/>
    </location>
</feature>
<dbReference type="InterPro" id="IPR009060">
    <property type="entry name" value="UBA-like_sf"/>
</dbReference>
<feature type="compositionally biased region" description="Basic residues" evidence="1">
    <location>
        <begin position="645"/>
        <end position="654"/>
    </location>
</feature>
<dbReference type="PROSITE" id="PS51140">
    <property type="entry name" value="CUE"/>
    <property type="match status" value="1"/>
</dbReference>
<dbReference type="Pfam" id="PF02845">
    <property type="entry name" value="CUE"/>
    <property type="match status" value="1"/>
</dbReference>
<keyword evidence="4" id="KW-1185">Reference proteome</keyword>
<comment type="caution">
    <text evidence="3">The sequence shown here is derived from an EMBL/GenBank/DDBJ whole genome shotgun (WGS) entry which is preliminary data.</text>
</comment>
<accession>A0AAV9V2T1</accession>
<sequence>MGNPDGPPRLHFAPVPPLPLRKKIPAATASRCLSLWAANLQSLRRLSDADFAAVLHDDTDTSLVSFVRSYILNDDLSHDGGNDWVYSTNSTTDTARYVKRGVRSLIHRGATTGATNVLLTPRAFVKLAALYTTDGARSLLRTLYTADETLAKDYVREHVKYLTAVFSGKTKGKGKAVGDASESEVGLLQELSYLLMALPEIADVVMADPAFFEALAERYASSSNTSTEELRRVVFTVVVAAVQARRYNALMDFLFSVTEGGDMSGYIAAVVASTPLLDRLAAVDAAGFANRWATVLQRLRKTTDTNTATTTRKLSRLPRRKTKLSAGGNGGGMAGIAGLREMFPHIDEGTLQAVLASVDGDVEAATMALLDGIPDAPPTTTAVSNTTKVAADELDSLSVPTSRLYLGKRAESTADALLSDRATAPSKDRILAALQSFDSDDDERDDTYDADDIGGAVDRGDTADEASAAAAGAATNISDEDRILYKALVDTPGVFSRDAATRRGAERRKLREATGMTDEAVEGWKVMLDRDGGKRLRQLEIRFSREATAAAEQTVIPRTAWRQGDDGDDDGEGTSRGYGHGRGGGYRGRGRGGAGPNDRNVRGQARDHAPVVRDVGPEGPRVVKKTSKARGEHSRKVQSAARDRQRTKKMSKGM</sequence>
<evidence type="ECO:0000313" key="4">
    <source>
        <dbReference type="Proteomes" id="UP001375240"/>
    </source>
</evidence>